<keyword evidence="1" id="KW-0732">Signal</keyword>
<dbReference type="GO" id="GO:0004588">
    <property type="term" value="F:orotate phosphoribosyltransferase activity"/>
    <property type="evidence" value="ECO:0007669"/>
    <property type="project" value="UniProtKB-EC"/>
</dbReference>
<evidence type="ECO:0000256" key="1">
    <source>
        <dbReference type="SAM" id="SignalP"/>
    </source>
</evidence>
<dbReference type="InterPro" id="IPR021383">
    <property type="entry name" value="DUF3015"/>
</dbReference>
<name>A0A0S4LQ34_9BACT</name>
<dbReference type="STRING" id="1742973.COMA2_80120"/>
<dbReference type="EC" id="2.4.2.10" evidence="2"/>
<feature type="chain" id="PRO_5006624175" evidence="1">
    <location>
        <begin position="23"/>
        <end position="173"/>
    </location>
</feature>
<evidence type="ECO:0000313" key="2">
    <source>
        <dbReference type="EMBL" id="CUS39669.1"/>
    </source>
</evidence>
<sequence>MMKTAMMAVFATVCMGTSIGMAGWGEGPGCGLGVMVFKTQPKSILMQHFGSTLNVPTQPFAITSGTSGCTNNGMIVKREVLTVFVDQNADHVSQDMARGRGEYLSSLATLMGIPTDRQAEFFSLAQEIFWDMMQRQGAGDATVEAEDAPRTMLLALQKAIVERSGQGKAPVSR</sequence>
<organism evidence="2 3">
    <name type="scientific">Candidatus Nitrospira nitrificans</name>
    <dbReference type="NCBI Taxonomy" id="1742973"/>
    <lineage>
        <taxon>Bacteria</taxon>
        <taxon>Pseudomonadati</taxon>
        <taxon>Nitrospirota</taxon>
        <taxon>Nitrospiria</taxon>
        <taxon>Nitrospirales</taxon>
        <taxon>Nitrospiraceae</taxon>
        <taxon>Nitrospira</taxon>
    </lineage>
</organism>
<protein>
    <submittedName>
        <fullName evidence="2">Putative Orotate phosphoribosyltransferase (Modular protein)</fullName>
        <ecNumber evidence="2">2.4.2.10</ecNumber>
    </submittedName>
</protein>
<dbReference type="Pfam" id="PF11220">
    <property type="entry name" value="DUF3015"/>
    <property type="match status" value="1"/>
</dbReference>
<keyword evidence="2" id="KW-0808">Transferase</keyword>
<proteinExistence type="predicted"/>
<dbReference type="AlphaFoldDB" id="A0A0S4LQ34"/>
<reference evidence="2" key="1">
    <citation type="submission" date="2015-10" db="EMBL/GenBank/DDBJ databases">
        <authorList>
            <person name="Gilbert D.G."/>
        </authorList>
    </citation>
    <scope>NUCLEOTIDE SEQUENCE [LARGE SCALE GENOMIC DNA]</scope>
    <source>
        <strain evidence="2">COMA2</strain>
    </source>
</reference>
<evidence type="ECO:0000313" key="3">
    <source>
        <dbReference type="Proteomes" id="UP000198736"/>
    </source>
</evidence>
<dbReference type="EMBL" id="CZPZ01000035">
    <property type="protein sequence ID" value="CUS39669.1"/>
    <property type="molecule type" value="Genomic_DNA"/>
</dbReference>
<dbReference type="RefSeq" id="WP_090901985.1">
    <property type="nucleotide sequence ID" value="NZ_CZPZ01000035.1"/>
</dbReference>
<gene>
    <name evidence="2" type="ORF">COMA2_80120</name>
</gene>
<keyword evidence="3" id="KW-1185">Reference proteome</keyword>
<keyword evidence="2" id="KW-0328">Glycosyltransferase</keyword>
<dbReference type="OrthoDB" id="334910at2"/>
<accession>A0A0S4LQ34</accession>
<feature type="signal peptide" evidence="1">
    <location>
        <begin position="1"/>
        <end position="22"/>
    </location>
</feature>
<dbReference type="Proteomes" id="UP000198736">
    <property type="component" value="Unassembled WGS sequence"/>
</dbReference>